<sequence length="435" mass="47673">MKQRKWKSGLLALSIVGAMSLAACGNAGDSSSGGGKDGDKTVVDVFQFKVEFKDQFEKVAEQYEKENKDVDINITTVGGGEDYGAALRSKFASGNEPAIYNIGGPQDVEDWNDKLADLSDTKAAGAALEGTLAGATKDSKVLGLPYNQEGYGFIYNKAIFEKAGIDPASIKDYASLEKAAKDLDAKKDELGIEAVFALPGKETWVTGLHLSNTFLAPEFDNDVMKAYDAKDVTFKYGDAFKQILDLQNKYSVAPTVSLDYSKQMEELFSNSKVAIVQQGNWVYSTIAGIDEELANNNIGLMPIPVEGYADAKLPVGVPMYWGVNSNKDEKVVEASKEFIDWLYTSDAGKTAVIEDFKFVPAYEGYDSSKISDPLSKAVYDYSEKGETIGWVFMGYPTDWGQNKLGVEIQKYLSGKTTWDKLEKSVEKSWNADRNK</sequence>
<feature type="signal peptide" evidence="1">
    <location>
        <begin position="1"/>
        <end position="22"/>
    </location>
</feature>
<dbReference type="RefSeq" id="WP_126990031.1">
    <property type="nucleotide sequence ID" value="NZ_JTFC01000026.1"/>
</dbReference>
<evidence type="ECO:0000256" key="1">
    <source>
        <dbReference type="SAM" id="SignalP"/>
    </source>
</evidence>
<dbReference type="EMBL" id="JTFC01000026">
    <property type="protein sequence ID" value="RUS57145.1"/>
    <property type="molecule type" value="Genomic_DNA"/>
</dbReference>
<protein>
    <submittedName>
        <fullName evidence="2">Sugar ABC transporter substrate-binding protein</fullName>
    </submittedName>
</protein>
<keyword evidence="1" id="KW-0732">Signal</keyword>
<dbReference type="PANTHER" id="PTHR43649">
    <property type="entry name" value="ARABINOSE-BINDING PROTEIN-RELATED"/>
    <property type="match status" value="1"/>
</dbReference>
<organism evidence="2 3">
    <name type="scientific">Candidatus Kurthia intestinigallinarum</name>
    <dbReference type="NCBI Taxonomy" id="1562256"/>
    <lineage>
        <taxon>Bacteria</taxon>
        <taxon>Bacillati</taxon>
        <taxon>Bacillota</taxon>
        <taxon>Bacilli</taxon>
        <taxon>Bacillales</taxon>
        <taxon>Caryophanaceae</taxon>
        <taxon>Kurthia</taxon>
    </lineage>
</organism>
<dbReference type="SUPFAM" id="SSF53850">
    <property type="entry name" value="Periplasmic binding protein-like II"/>
    <property type="match status" value="1"/>
</dbReference>
<gene>
    <name evidence="2" type="ORF">QI30_06010</name>
</gene>
<evidence type="ECO:0000313" key="3">
    <source>
        <dbReference type="Proteomes" id="UP000288623"/>
    </source>
</evidence>
<comment type="caution">
    <text evidence="2">The sequence shown here is derived from an EMBL/GenBank/DDBJ whole genome shotgun (WGS) entry which is preliminary data.</text>
</comment>
<dbReference type="InterPro" id="IPR050490">
    <property type="entry name" value="Bact_solute-bd_prot1"/>
</dbReference>
<feature type="chain" id="PRO_5038446451" evidence="1">
    <location>
        <begin position="23"/>
        <end position="435"/>
    </location>
</feature>
<evidence type="ECO:0000313" key="2">
    <source>
        <dbReference type="EMBL" id="RUS57145.1"/>
    </source>
</evidence>
<dbReference type="Gene3D" id="3.40.190.10">
    <property type="entry name" value="Periplasmic binding protein-like II"/>
    <property type="match status" value="2"/>
</dbReference>
<dbReference type="PANTHER" id="PTHR43649:SF12">
    <property type="entry name" value="DIACETYLCHITOBIOSE BINDING PROTEIN DASA"/>
    <property type="match status" value="1"/>
</dbReference>
<name>A0A433RV43_9BACL</name>
<keyword evidence="3" id="KW-1185">Reference proteome</keyword>
<accession>A0A433RV43</accession>
<dbReference type="PROSITE" id="PS51257">
    <property type="entry name" value="PROKAR_LIPOPROTEIN"/>
    <property type="match status" value="1"/>
</dbReference>
<proteinExistence type="predicted"/>
<dbReference type="OrthoDB" id="9763054at2"/>
<dbReference type="InterPro" id="IPR006059">
    <property type="entry name" value="SBP"/>
</dbReference>
<reference evidence="2 3" key="1">
    <citation type="submission" date="2014-11" db="EMBL/GenBank/DDBJ databases">
        <title>Genome sequence and analysis of novel Kurthia sp.</title>
        <authorList>
            <person name="Lawson J.N."/>
            <person name="Gonzalez J.E."/>
            <person name="Rinauldi L."/>
            <person name="Xuan Z."/>
            <person name="Firman A."/>
            <person name="Shaddox L."/>
            <person name="Trudeau A."/>
            <person name="Shah S."/>
            <person name="Reiman D."/>
        </authorList>
    </citation>
    <scope>NUCLEOTIDE SEQUENCE [LARGE SCALE GENOMIC DNA]</scope>
    <source>
        <strain evidence="2 3">3B1D</strain>
    </source>
</reference>
<dbReference type="AlphaFoldDB" id="A0A433RV43"/>
<dbReference type="Proteomes" id="UP000288623">
    <property type="component" value="Unassembled WGS sequence"/>
</dbReference>
<dbReference type="Pfam" id="PF01547">
    <property type="entry name" value="SBP_bac_1"/>
    <property type="match status" value="1"/>
</dbReference>